<organism evidence="1 4">
    <name type="scientific">Deinococcus wulumuqiensis</name>
    <dbReference type="NCBI Taxonomy" id="980427"/>
    <lineage>
        <taxon>Bacteria</taxon>
        <taxon>Thermotogati</taxon>
        <taxon>Deinococcota</taxon>
        <taxon>Deinococci</taxon>
        <taxon>Deinococcales</taxon>
        <taxon>Deinococcaceae</taxon>
        <taxon>Deinococcus</taxon>
    </lineage>
</organism>
<dbReference type="EMBL" id="BMLZ01000016">
    <property type="protein sequence ID" value="GGP29857.1"/>
    <property type="molecule type" value="Genomic_DNA"/>
</dbReference>
<reference evidence="3" key="3">
    <citation type="journal article" date="2019" name="Int. J. Syst. Evol. Microbiol.">
        <title>The Global Catalogue of Microorganisms (GCM) 10K type strain sequencing project: providing services to taxonomists for standard genome sequencing and annotation.</title>
        <authorList>
            <consortium name="The Broad Institute Genomics Platform"/>
            <consortium name="The Broad Institute Genome Sequencing Center for Infectious Disease"/>
            <person name="Wu L."/>
            <person name="Ma J."/>
        </authorList>
    </citation>
    <scope>NUCLEOTIDE SEQUENCE [LARGE SCALE GENOMIC DNA]</scope>
    <source>
        <strain evidence="3">CGMCC 1.8884</strain>
    </source>
</reference>
<proteinExistence type="predicted"/>
<evidence type="ECO:0000313" key="3">
    <source>
        <dbReference type="Proteomes" id="UP000630135"/>
    </source>
</evidence>
<reference evidence="2" key="1">
    <citation type="journal article" date="2014" name="Int. J. Syst. Evol. Microbiol.">
        <title>Complete genome of a new Firmicutes species belonging to the dominant human colonic microbiota ('Ruminococcus bicirculans') reveals two chromosomes and a selective capacity to utilize plant glucans.</title>
        <authorList>
            <consortium name="NISC Comparative Sequencing Program"/>
            <person name="Wegmann U."/>
            <person name="Louis P."/>
            <person name="Goesmann A."/>
            <person name="Henrissat B."/>
            <person name="Duncan S.H."/>
            <person name="Flint H.J."/>
        </authorList>
    </citation>
    <scope>NUCLEOTIDE SEQUENCE</scope>
    <source>
        <strain evidence="2">CGMCC 1.8884</strain>
    </source>
</reference>
<protein>
    <submittedName>
        <fullName evidence="1">Uncharacterized protein</fullName>
    </submittedName>
</protein>
<keyword evidence="3" id="KW-1185">Reference proteome</keyword>
<dbReference type="EMBL" id="BMMA01000003">
    <property type="protein sequence ID" value="GGI74304.1"/>
    <property type="molecule type" value="Genomic_DNA"/>
</dbReference>
<dbReference type="Proteomes" id="UP000652720">
    <property type="component" value="Unassembled WGS sequence"/>
</dbReference>
<evidence type="ECO:0000313" key="2">
    <source>
        <dbReference type="EMBL" id="GGP29857.1"/>
    </source>
</evidence>
<dbReference type="AlphaFoldDB" id="A0AAV4K124"/>
<name>A0AAV4K124_9DEIO</name>
<dbReference type="RefSeq" id="WP_017869310.1">
    <property type="nucleotide sequence ID" value="NZ_BMLZ01000016.1"/>
</dbReference>
<comment type="caution">
    <text evidence="1">The sequence shown here is derived from an EMBL/GenBank/DDBJ whole genome shotgun (WGS) entry which is preliminary data.</text>
</comment>
<sequence length="99" mass="10846">MQTLKNVDTRPIVVLDRDDTTLPTNLAAYTLNNVIYAQGNTLKTGTYDTAAGNRINVVCDSRDLGCAVDGDGLFYPLSPLDQPIIDGTVYYHRKAVTPR</sequence>
<evidence type="ECO:0000313" key="1">
    <source>
        <dbReference type="EMBL" id="GGI74304.1"/>
    </source>
</evidence>
<gene>
    <name evidence="2" type="ORF">GCM10008021_15080</name>
    <name evidence="1" type="ORF">GCM10010914_05430</name>
</gene>
<evidence type="ECO:0000313" key="4">
    <source>
        <dbReference type="Proteomes" id="UP000652720"/>
    </source>
</evidence>
<reference evidence="1" key="4">
    <citation type="submission" date="2023-08" db="EMBL/GenBank/DDBJ databases">
        <authorList>
            <person name="Sun Q."/>
            <person name="Zhou Y."/>
        </authorList>
    </citation>
    <scope>NUCLEOTIDE SEQUENCE</scope>
    <source>
        <strain evidence="2">CGMCC 1.8884</strain>
        <strain evidence="1">CGMCC 1.8885</strain>
    </source>
</reference>
<accession>A0AAV4K124</accession>
<dbReference type="GeneID" id="59164295"/>
<dbReference type="Proteomes" id="UP000630135">
    <property type="component" value="Unassembled WGS sequence"/>
</dbReference>
<reference evidence="1" key="2">
    <citation type="journal article" date="2014" name="Int. J. Syst. Evol. Microbiol.">
        <title>Complete genome sequence of Corynebacterium casei LMG S-19264T (=DSM 44701T), isolated from a smear-ripened cheese.</title>
        <authorList>
            <consortium name="US DOE Joint Genome Institute (JGI-PGF)"/>
            <person name="Walter F."/>
            <person name="Albersmeier A."/>
            <person name="Kalinowski J."/>
            <person name="Ruckert C."/>
        </authorList>
    </citation>
    <scope>NUCLEOTIDE SEQUENCE</scope>
    <source>
        <strain evidence="1">CGMCC 1.8885</strain>
    </source>
</reference>